<dbReference type="RefSeq" id="WP_172805987.1">
    <property type="nucleotide sequence ID" value="NZ_LT670849.1"/>
</dbReference>
<evidence type="ECO:0000313" key="2">
    <source>
        <dbReference type="EMBL" id="SHN67630.1"/>
    </source>
</evidence>
<gene>
    <name evidence="2" type="ORF">SAMN05444170_1222</name>
</gene>
<organism evidence="2 3">
    <name type="scientific">Bradyrhizobium erythrophlei</name>
    <dbReference type="NCBI Taxonomy" id="1437360"/>
    <lineage>
        <taxon>Bacteria</taxon>
        <taxon>Pseudomonadati</taxon>
        <taxon>Pseudomonadota</taxon>
        <taxon>Alphaproteobacteria</taxon>
        <taxon>Hyphomicrobiales</taxon>
        <taxon>Nitrobacteraceae</taxon>
        <taxon>Bradyrhizobium</taxon>
    </lineage>
</organism>
<dbReference type="AlphaFoldDB" id="A0A1M7TA77"/>
<dbReference type="EMBL" id="LT670849">
    <property type="protein sequence ID" value="SHN67630.1"/>
    <property type="molecule type" value="Genomic_DNA"/>
</dbReference>
<evidence type="ECO:0000256" key="1">
    <source>
        <dbReference type="SAM" id="Phobius"/>
    </source>
</evidence>
<evidence type="ECO:0000313" key="3">
    <source>
        <dbReference type="Proteomes" id="UP000184096"/>
    </source>
</evidence>
<sequence>MNRSSGAAGFSCPAVAVASTGLRDAVAASLVIASLSLCLIVTLTVLSNKLGAGLPLPA</sequence>
<name>A0A1M7TA77_9BRAD</name>
<proteinExistence type="predicted"/>
<keyword evidence="1" id="KW-0812">Transmembrane</keyword>
<accession>A0A1M7TA77</accession>
<protein>
    <submittedName>
        <fullName evidence="2">Uncharacterized protein</fullName>
    </submittedName>
</protein>
<feature type="transmembrane region" description="Helical" evidence="1">
    <location>
        <begin position="26"/>
        <end position="46"/>
    </location>
</feature>
<keyword evidence="1" id="KW-0472">Membrane</keyword>
<keyword evidence="3" id="KW-1185">Reference proteome</keyword>
<reference evidence="3" key="1">
    <citation type="submission" date="2016-11" db="EMBL/GenBank/DDBJ databases">
        <authorList>
            <person name="Varghese N."/>
            <person name="Submissions S."/>
        </authorList>
    </citation>
    <scope>NUCLEOTIDE SEQUENCE [LARGE SCALE GENOMIC DNA]</scope>
    <source>
        <strain evidence="3">GAS401</strain>
    </source>
</reference>
<dbReference type="Proteomes" id="UP000184096">
    <property type="component" value="Chromosome I"/>
</dbReference>
<keyword evidence="1" id="KW-1133">Transmembrane helix</keyword>